<feature type="transmembrane region" description="Helical" evidence="1">
    <location>
        <begin position="93"/>
        <end position="111"/>
    </location>
</feature>
<evidence type="ECO:0000313" key="2">
    <source>
        <dbReference type="EMBL" id="MEE2024850.1"/>
    </source>
</evidence>
<dbReference type="Proteomes" id="UP001339167">
    <property type="component" value="Unassembled WGS sequence"/>
</dbReference>
<organism evidence="2 3">
    <name type="scientific">Alkalimonas mucilaginosa</name>
    <dbReference type="NCBI Taxonomy" id="3057676"/>
    <lineage>
        <taxon>Bacteria</taxon>
        <taxon>Pseudomonadati</taxon>
        <taxon>Pseudomonadota</taxon>
        <taxon>Gammaproteobacteria</taxon>
        <taxon>Alkalimonas</taxon>
    </lineage>
</organism>
<reference evidence="2 3" key="1">
    <citation type="submission" date="2023-06" db="EMBL/GenBank/DDBJ databases">
        <title>Alkalimonas sp., MEB004 an alkaliphilic bacterium isolated from Lonar Lake, India.</title>
        <authorList>
            <person name="Joshi A."/>
            <person name="Thite S."/>
        </authorList>
    </citation>
    <scope>NUCLEOTIDE SEQUENCE [LARGE SCALE GENOMIC DNA]</scope>
    <source>
        <strain evidence="2 3">MEB004</strain>
    </source>
</reference>
<gene>
    <name evidence="2" type="ORF">QWF21_11385</name>
</gene>
<evidence type="ECO:0000313" key="3">
    <source>
        <dbReference type="Proteomes" id="UP001339167"/>
    </source>
</evidence>
<evidence type="ECO:0000256" key="1">
    <source>
        <dbReference type="SAM" id="Phobius"/>
    </source>
</evidence>
<proteinExistence type="predicted"/>
<dbReference type="EMBL" id="JAUGZK010000007">
    <property type="protein sequence ID" value="MEE2024850.1"/>
    <property type="molecule type" value="Genomic_DNA"/>
</dbReference>
<name>A0ABU7JID2_9GAMM</name>
<evidence type="ECO:0008006" key="4">
    <source>
        <dbReference type="Google" id="ProtNLM"/>
    </source>
</evidence>
<keyword evidence="1" id="KW-0812">Transmembrane</keyword>
<accession>A0ABU7JID2</accession>
<keyword evidence="3" id="KW-1185">Reference proteome</keyword>
<feature type="transmembrane region" description="Helical" evidence="1">
    <location>
        <begin position="28"/>
        <end position="54"/>
    </location>
</feature>
<protein>
    <recommendedName>
        <fullName evidence="4">Iron uptake protein</fullName>
    </recommendedName>
</protein>
<feature type="transmembrane region" description="Helical" evidence="1">
    <location>
        <begin position="66"/>
        <end position="86"/>
    </location>
</feature>
<sequence>MIATDHTKTAKAARKSSSKFSFTTILSLIWRLLLASLGGYLCTIAVISLCARLGQLWLGWTFSNSLMGAILLSFLLYSLLIIAVIASRKLLSTSIWLVLLTATCFVLNYWLQGGNA</sequence>
<comment type="caution">
    <text evidence="2">The sequence shown here is derived from an EMBL/GenBank/DDBJ whole genome shotgun (WGS) entry which is preliminary data.</text>
</comment>
<dbReference type="RefSeq" id="WP_330088172.1">
    <property type="nucleotide sequence ID" value="NZ_JAUGZK010000007.1"/>
</dbReference>
<keyword evidence="1" id="KW-1133">Transmembrane helix</keyword>
<keyword evidence="1" id="KW-0472">Membrane</keyword>